<reference evidence="2" key="1">
    <citation type="submission" date="2012-02" db="EMBL/GenBank/DDBJ databases">
        <title>The complete genome of Halobacteroides halobius DSM 5150.</title>
        <authorList>
            <person name="Lucas S."/>
            <person name="Copeland A."/>
            <person name="Lapidus A."/>
            <person name="Glavina del Rio T."/>
            <person name="Dalin E."/>
            <person name="Tice H."/>
            <person name="Bruce D."/>
            <person name="Goodwin L."/>
            <person name="Pitluck S."/>
            <person name="Peters L."/>
            <person name="Mikhailova N."/>
            <person name="Gu W."/>
            <person name="Kyrpides N."/>
            <person name="Mavromatis K."/>
            <person name="Ivanova N."/>
            <person name="Brettin T."/>
            <person name="Detter J.C."/>
            <person name="Han C."/>
            <person name="Larimer F."/>
            <person name="Land M."/>
            <person name="Hauser L."/>
            <person name="Markowitz V."/>
            <person name="Cheng J.-F."/>
            <person name="Hugenholtz P."/>
            <person name="Woyke T."/>
            <person name="Wu D."/>
            <person name="Tindall B."/>
            <person name="Pomrenke H."/>
            <person name="Brambilla E."/>
            <person name="Klenk H.-P."/>
            <person name="Eisen J.A."/>
        </authorList>
    </citation>
    <scope>NUCLEOTIDE SEQUENCE [LARGE SCALE GENOMIC DNA]</scope>
    <source>
        <strain evidence="2">ATCC 35273 / DSM 5150 / MD-1</strain>
    </source>
</reference>
<dbReference type="AlphaFoldDB" id="L0K8L6"/>
<dbReference type="EMBL" id="CP003359">
    <property type="protein sequence ID" value="AGB40463.1"/>
    <property type="molecule type" value="Genomic_DNA"/>
</dbReference>
<sequence>MYSGILKKILGKSSRVSSYDLAEELVELVTEEEDKLELREIGIKISKDNLNLILVAIHSFSFTFVIKNNDLALSSNVLRSISNDFSSLLVTDISSYSNLLEEIREQLMISYNKLSNNSKREKIKEVAKSLCSYLDLNNKVEKDLVDELANYTFKDITLIQDYLISKSRNYRIVK</sequence>
<dbReference type="HOGENOM" id="CLU_1537964_0_0_9"/>
<name>L0K8L6_HALHC</name>
<dbReference type="RefSeq" id="WP_015326189.1">
    <property type="nucleotide sequence ID" value="NC_019978.1"/>
</dbReference>
<dbReference type="STRING" id="748449.Halha_0488"/>
<accession>L0K8L6</accession>
<dbReference type="KEGG" id="hhl:Halha_0488"/>
<evidence type="ECO:0000313" key="1">
    <source>
        <dbReference type="EMBL" id="AGB40463.1"/>
    </source>
</evidence>
<gene>
    <name evidence="1" type="ordered locus">Halha_0488</name>
</gene>
<dbReference type="Proteomes" id="UP000010880">
    <property type="component" value="Chromosome"/>
</dbReference>
<protein>
    <submittedName>
        <fullName evidence="1">Uncharacterized protein</fullName>
    </submittedName>
</protein>
<keyword evidence="2" id="KW-1185">Reference proteome</keyword>
<organism evidence="1 2">
    <name type="scientific">Halobacteroides halobius (strain ATCC 35273 / DSM 5150 / MD-1)</name>
    <dbReference type="NCBI Taxonomy" id="748449"/>
    <lineage>
        <taxon>Bacteria</taxon>
        <taxon>Bacillati</taxon>
        <taxon>Bacillota</taxon>
        <taxon>Clostridia</taxon>
        <taxon>Halanaerobiales</taxon>
        <taxon>Halobacteroidaceae</taxon>
        <taxon>Halobacteroides</taxon>
    </lineage>
</organism>
<proteinExistence type="predicted"/>
<evidence type="ECO:0000313" key="2">
    <source>
        <dbReference type="Proteomes" id="UP000010880"/>
    </source>
</evidence>